<feature type="domain" description="RNA cytosine-C(5)-methyltransferase NSUN2-like PUA" evidence="1">
    <location>
        <begin position="101"/>
        <end position="195"/>
    </location>
</feature>
<dbReference type="Proteomes" id="UP000784294">
    <property type="component" value="Unassembled WGS sequence"/>
</dbReference>
<evidence type="ECO:0000259" key="1">
    <source>
        <dbReference type="Pfam" id="PF25378"/>
    </source>
</evidence>
<sequence>MINTLRFWIAPLVPMPSFYLVLRKFQPYFVRHQAIYVLRVLFSNITSLTCIRFVNTGVRLFTVTEDKQFRGYRLLQDGIHLADMFVGSRRRVYLDGNCDAHRNDLHVLLREEMPLVASMSPELQEKWEKMEMGPVLIEYRPASSRSASSDQEQQDNTSDVMLPRCPLAFAGWRGLKTLRHYLDRYERLHLMRLCGLDPLPPIRRAVVEPNDPPLVAVVSGKESQKLSTEAII</sequence>
<dbReference type="OrthoDB" id="6093671at2759"/>
<accession>A0A3S5ANX0</accession>
<organism evidence="2 3">
    <name type="scientific">Protopolystoma xenopodis</name>
    <dbReference type="NCBI Taxonomy" id="117903"/>
    <lineage>
        <taxon>Eukaryota</taxon>
        <taxon>Metazoa</taxon>
        <taxon>Spiralia</taxon>
        <taxon>Lophotrochozoa</taxon>
        <taxon>Platyhelminthes</taxon>
        <taxon>Monogenea</taxon>
        <taxon>Polyopisthocotylea</taxon>
        <taxon>Polystomatidea</taxon>
        <taxon>Polystomatidae</taxon>
        <taxon>Protopolystoma</taxon>
    </lineage>
</organism>
<reference evidence="2" key="1">
    <citation type="submission" date="2018-11" db="EMBL/GenBank/DDBJ databases">
        <authorList>
            <consortium name="Pathogen Informatics"/>
        </authorList>
    </citation>
    <scope>NUCLEOTIDE SEQUENCE</scope>
</reference>
<protein>
    <recommendedName>
        <fullName evidence="1">RNA cytosine-C(5)-methyltransferase NSUN2-like PUA domain-containing protein</fullName>
    </recommendedName>
</protein>
<name>A0A3S5ANX0_9PLAT</name>
<dbReference type="AlphaFoldDB" id="A0A3S5ANX0"/>
<keyword evidence="3" id="KW-1185">Reference proteome</keyword>
<comment type="caution">
    <text evidence="2">The sequence shown here is derived from an EMBL/GenBank/DDBJ whole genome shotgun (WGS) entry which is preliminary data.</text>
</comment>
<evidence type="ECO:0000313" key="3">
    <source>
        <dbReference type="Proteomes" id="UP000784294"/>
    </source>
</evidence>
<dbReference type="Pfam" id="PF25378">
    <property type="entry name" value="PUA_NSUN2"/>
    <property type="match status" value="1"/>
</dbReference>
<evidence type="ECO:0000313" key="2">
    <source>
        <dbReference type="EMBL" id="VEL34188.1"/>
    </source>
</evidence>
<dbReference type="InterPro" id="IPR057286">
    <property type="entry name" value="PUA_NSUN2"/>
</dbReference>
<proteinExistence type="predicted"/>
<gene>
    <name evidence="2" type="ORF">PXEA_LOCUS27628</name>
</gene>
<dbReference type="EMBL" id="CAAALY010247169">
    <property type="protein sequence ID" value="VEL34188.1"/>
    <property type="molecule type" value="Genomic_DNA"/>
</dbReference>